<dbReference type="GO" id="GO:0000978">
    <property type="term" value="F:RNA polymerase II cis-regulatory region sequence-specific DNA binding"/>
    <property type="evidence" value="ECO:0007669"/>
    <property type="project" value="TreeGrafter"/>
</dbReference>
<reference evidence="11 12" key="1">
    <citation type="journal article" date="2011" name="Proc. Natl. Acad. Sci. U.S.A.">
        <title>Evolutionary erosion of yeast sex chromosomes by mating-type switching accidents.</title>
        <authorList>
            <person name="Gordon J.L."/>
            <person name="Armisen D."/>
            <person name="Proux-Wera E."/>
            <person name="Oheigeartaigh S.S."/>
            <person name="Byrne K.P."/>
            <person name="Wolfe K.H."/>
        </authorList>
    </citation>
    <scope>NUCLEOTIDE SEQUENCE [LARGE SCALE GENOMIC DNA]</scope>
    <source>
        <strain evidence="12">ATCC 24235 / CBS 4417 / NBRC 1672 / NRRL Y-8282 / UCD 70-5</strain>
    </source>
</reference>
<dbReference type="PROSITE" id="PS50157">
    <property type="entry name" value="ZINC_FINGER_C2H2_2"/>
    <property type="match status" value="2"/>
</dbReference>
<dbReference type="KEGG" id="tpf:TPHA_0A03980"/>
<evidence type="ECO:0000256" key="4">
    <source>
        <dbReference type="ARBA" id="ARBA00022737"/>
    </source>
</evidence>
<dbReference type="PANTHER" id="PTHR23235:SF120">
    <property type="entry name" value="KRUPPEL-LIKE FACTOR 15"/>
    <property type="match status" value="1"/>
</dbReference>
<dbReference type="RefSeq" id="XP_003683908.1">
    <property type="nucleotide sequence ID" value="XM_003683860.1"/>
</dbReference>
<evidence type="ECO:0000256" key="9">
    <source>
        <dbReference type="SAM" id="MobiDB-lite"/>
    </source>
</evidence>
<keyword evidence="5 8" id="KW-0863">Zinc-finger</keyword>
<feature type="domain" description="C2H2-type" evidence="10">
    <location>
        <begin position="284"/>
        <end position="313"/>
    </location>
</feature>
<evidence type="ECO:0000313" key="12">
    <source>
        <dbReference type="Proteomes" id="UP000005666"/>
    </source>
</evidence>
<dbReference type="FunFam" id="3.30.160.60:FF:001382">
    <property type="entry name" value="Transcriptional repressor"/>
    <property type="match status" value="1"/>
</dbReference>
<protein>
    <recommendedName>
        <fullName evidence="10">C2H2-type domain-containing protein</fullName>
    </recommendedName>
</protein>
<dbReference type="SMART" id="SM00355">
    <property type="entry name" value="ZnF_C2H2"/>
    <property type="match status" value="2"/>
</dbReference>
<dbReference type="GeneID" id="11532620"/>
<dbReference type="STRING" id="1071381.G8BNJ6"/>
<feature type="domain" description="C2H2-type" evidence="10">
    <location>
        <begin position="256"/>
        <end position="283"/>
    </location>
</feature>
<organism evidence="11 12">
    <name type="scientific">Tetrapisispora phaffii (strain ATCC 24235 / CBS 4417 / NBRC 1672 / NRRL Y-8282 / UCD 70-5)</name>
    <name type="common">Yeast</name>
    <name type="synonym">Fabospora phaffii</name>
    <dbReference type="NCBI Taxonomy" id="1071381"/>
    <lineage>
        <taxon>Eukaryota</taxon>
        <taxon>Fungi</taxon>
        <taxon>Dikarya</taxon>
        <taxon>Ascomycota</taxon>
        <taxon>Saccharomycotina</taxon>
        <taxon>Saccharomycetes</taxon>
        <taxon>Saccharomycetales</taxon>
        <taxon>Saccharomycetaceae</taxon>
        <taxon>Tetrapisispora</taxon>
    </lineage>
</organism>
<dbReference type="Proteomes" id="UP000005666">
    <property type="component" value="Chromosome 1"/>
</dbReference>
<dbReference type="GO" id="GO:0008270">
    <property type="term" value="F:zinc ion binding"/>
    <property type="evidence" value="ECO:0007669"/>
    <property type="project" value="UniProtKB-KW"/>
</dbReference>
<evidence type="ECO:0000256" key="7">
    <source>
        <dbReference type="ARBA" id="ARBA00023242"/>
    </source>
</evidence>
<dbReference type="Gene3D" id="3.30.160.60">
    <property type="entry name" value="Classic Zinc Finger"/>
    <property type="match status" value="2"/>
</dbReference>
<evidence type="ECO:0000256" key="5">
    <source>
        <dbReference type="ARBA" id="ARBA00022771"/>
    </source>
</evidence>
<dbReference type="EMBL" id="HE612856">
    <property type="protein sequence ID" value="CCE61474.1"/>
    <property type="molecule type" value="Genomic_DNA"/>
</dbReference>
<dbReference type="HOGENOM" id="CLU_886171_0_0_1"/>
<evidence type="ECO:0000256" key="2">
    <source>
        <dbReference type="ARBA" id="ARBA00022491"/>
    </source>
</evidence>
<gene>
    <name evidence="11" type="primary">TPHA0A03980</name>
    <name evidence="11" type="ordered locus">TPHA_0A03980</name>
</gene>
<evidence type="ECO:0000256" key="3">
    <source>
        <dbReference type="ARBA" id="ARBA00022723"/>
    </source>
</evidence>
<dbReference type="PROSITE" id="PS00028">
    <property type="entry name" value="ZINC_FINGER_C2H2_1"/>
    <property type="match status" value="2"/>
</dbReference>
<dbReference type="PANTHER" id="PTHR23235">
    <property type="entry name" value="KRUEPPEL-LIKE TRANSCRIPTION FACTOR"/>
    <property type="match status" value="1"/>
</dbReference>
<dbReference type="GO" id="GO:0005634">
    <property type="term" value="C:nucleus"/>
    <property type="evidence" value="ECO:0007669"/>
    <property type="project" value="UniProtKB-SubCell"/>
</dbReference>
<evidence type="ECO:0000256" key="6">
    <source>
        <dbReference type="ARBA" id="ARBA00022833"/>
    </source>
</evidence>
<keyword evidence="4" id="KW-0677">Repeat</keyword>
<feature type="compositionally biased region" description="Basic residues" evidence="9">
    <location>
        <begin position="177"/>
        <end position="187"/>
    </location>
</feature>
<dbReference type="GO" id="GO:0043709">
    <property type="term" value="P:cell adhesion involved in single-species biofilm formation"/>
    <property type="evidence" value="ECO:0007669"/>
    <property type="project" value="UniProtKB-ARBA"/>
</dbReference>
<dbReference type="GO" id="GO:0000981">
    <property type="term" value="F:DNA-binding transcription factor activity, RNA polymerase II-specific"/>
    <property type="evidence" value="ECO:0007669"/>
    <property type="project" value="TreeGrafter"/>
</dbReference>
<comment type="subcellular location">
    <subcellularLocation>
        <location evidence="1">Nucleus</location>
    </subcellularLocation>
</comment>
<keyword evidence="3" id="KW-0479">Metal-binding</keyword>
<dbReference type="OrthoDB" id="6365676at2759"/>
<feature type="compositionally biased region" description="Basic residues" evidence="9">
    <location>
        <begin position="194"/>
        <end position="210"/>
    </location>
</feature>
<keyword evidence="6" id="KW-0862">Zinc</keyword>
<dbReference type="eggNOG" id="KOG1721">
    <property type="taxonomic scope" value="Eukaryota"/>
</dbReference>
<dbReference type="AlphaFoldDB" id="G8BNJ6"/>
<dbReference type="InterPro" id="IPR036236">
    <property type="entry name" value="Znf_C2H2_sf"/>
</dbReference>
<dbReference type="GO" id="GO:2000218">
    <property type="term" value="P:negative regulation of invasive growth in response to glucose limitation"/>
    <property type="evidence" value="ECO:0007669"/>
    <property type="project" value="UniProtKB-ARBA"/>
</dbReference>
<evidence type="ECO:0000256" key="1">
    <source>
        <dbReference type="ARBA" id="ARBA00004123"/>
    </source>
</evidence>
<sequence length="314" mass="35491">MKTALNRDLFTNQDFSRNDSGNSIDPNNNVILTNSISISELTEYSMFPQRKLPFSYSYTSDTPIENYTVTPVSYTTSTSSKFGNNNSTRNSSSSTHSISSIRSGLDVFLGMSPVTTNYKSMNDTESTSFQQLNSTNILQQINGNIATLGNSNNSQLNKEISSSDKKKSTKNNSTTKLNKKPKTKKSTIKNNLLAKKKKKVNKKASKKISKKTKESKLEIKTEIKKLPNDFDPHTFSSIDDDELKLDPSQYDPKKKYICKVCSKGLTTSGHLARHYRIHTGEKNYSCLHEGCDQKFSRHDNCKQHYKTHLKNYTK</sequence>
<dbReference type="InterPro" id="IPR013087">
    <property type="entry name" value="Znf_C2H2_type"/>
</dbReference>
<keyword evidence="2" id="KW-0678">Repressor</keyword>
<evidence type="ECO:0000256" key="8">
    <source>
        <dbReference type="PROSITE-ProRule" id="PRU00042"/>
    </source>
</evidence>
<dbReference type="SUPFAM" id="SSF57667">
    <property type="entry name" value="beta-beta-alpha zinc fingers"/>
    <property type="match status" value="1"/>
</dbReference>
<accession>G8BNJ6</accession>
<feature type="region of interest" description="Disordered" evidence="9">
    <location>
        <begin position="148"/>
        <end position="213"/>
    </location>
</feature>
<feature type="region of interest" description="Disordered" evidence="9">
    <location>
        <begin position="76"/>
        <end position="97"/>
    </location>
</feature>
<keyword evidence="12" id="KW-1185">Reference proteome</keyword>
<dbReference type="GO" id="GO:0000122">
    <property type="term" value="P:negative regulation of transcription by RNA polymerase II"/>
    <property type="evidence" value="ECO:0007669"/>
    <property type="project" value="UniProtKB-ARBA"/>
</dbReference>
<name>G8BNJ6_TETPH</name>
<evidence type="ECO:0000259" key="10">
    <source>
        <dbReference type="PROSITE" id="PS50157"/>
    </source>
</evidence>
<dbReference type="GO" id="GO:2000221">
    <property type="term" value="P:negative regulation of pseudohyphal growth"/>
    <property type="evidence" value="ECO:0007669"/>
    <property type="project" value="UniProtKB-ARBA"/>
</dbReference>
<keyword evidence="7" id="KW-0539">Nucleus</keyword>
<proteinExistence type="predicted"/>
<evidence type="ECO:0000313" key="11">
    <source>
        <dbReference type="EMBL" id="CCE61474.1"/>
    </source>
</evidence>